<accession>A0A9P8HN67</accession>
<organism evidence="2 3">
    <name type="scientific">Trichoderma semiorbis</name>
    <dbReference type="NCBI Taxonomy" id="1491008"/>
    <lineage>
        <taxon>Eukaryota</taxon>
        <taxon>Fungi</taxon>
        <taxon>Dikarya</taxon>
        <taxon>Ascomycota</taxon>
        <taxon>Pezizomycotina</taxon>
        <taxon>Sordariomycetes</taxon>
        <taxon>Hypocreomycetidae</taxon>
        <taxon>Hypocreales</taxon>
        <taxon>Hypocreaceae</taxon>
        <taxon>Trichoderma</taxon>
    </lineage>
</organism>
<sequence length="189" mass="21057">MLHGSRLSSSFFIHVVNNSMDVYKRLPLSLCTQSFEKRKEDPLTEKKDNPGQIFAVLVRAASLLLLAGTFHEHLLPISIHQQPLFPAMDFCPASTCICLHVLHILAYRISRVRVTPLSIHEAQLPSRRRFAGAKAPVRKRSYSNRGSSLPPGPASLAVAESPPRHLDPLITRLTGRIDENLVEALLLMP</sequence>
<dbReference type="Proteomes" id="UP000826573">
    <property type="component" value="Unassembled WGS sequence"/>
</dbReference>
<feature type="region of interest" description="Disordered" evidence="1">
    <location>
        <begin position="130"/>
        <end position="160"/>
    </location>
</feature>
<dbReference type="EMBL" id="JAIMJC010000003">
    <property type="protein sequence ID" value="KAH0528314.1"/>
    <property type="molecule type" value="Genomic_DNA"/>
</dbReference>
<keyword evidence="3" id="KW-1185">Reference proteome</keyword>
<evidence type="ECO:0000256" key="1">
    <source>
        <dbReference type="SAM" id="MobiDB-lite"/>
    </source>
</evidence>
<proteinExistence type="predicted"/>
<evidence type="ECO:0000313" key="3">
    <source>
        <dbReference type="Proteomes" id="UP000826573"/>
    </source>
</evidence>
<protein>
    <submittedName>
        <fullName evidence="2">Uncharacterized protein</fullName>
    </submittedName>
</protein>
<dbReference type="AlphaFoldDB" id="A0A9P8HN67"/>
<reference evidence="2 3" key="1">
    <citation type="submission" date="2021-08" db="EMBL/GenBank/DDBJ databases">
        <title>The highly contiguous genome resource for Trichoderma semiorbis FJ059, a fungal antagonistic to plant pathogens.</title>
        <authorList>
            <person name="Liu T."/>
        </authorList>
    </citation>
    <scope>NUCLEOTIDE SEQUENCE [LARGE SCALE GENOMIC DNA]</scope>
    <source>
        <strain evidence="2 3">FJ059</strain>
    </source>
</reference>
<gene>
    <name evidence="2" type="ORF">TsFJ059_003196</name>
</gene>
<comment type="caution">
    <text evidence="2">The sequence shown here is derived from an EMBL/GenBank/DDBJ whole genome shotgun (WGS) entry which is preliminary data.</text>
</comment>
<feature type="compositionally biased region" description="Basic residues" evidence="1">
    <location>
        <begin position="130"/>
        <end position="142"/>
    </location>
</feature>
<evidence type="ECO:0000313" key="2">
    <source>
        <dbReference type="EMBL" id="KAH0528314.1"/>
    </source>
</evidence>
<name>A0A9P8HN67_9HYPO</name>